<evidence type="ECO:0000256" key="2">
    <source>
        <dbReference type="ARBA" id="ARBA00023125"/>
    </source>
</evidence>
<sequence>METLSPDVVLDLEYFFELSPDMLCIAGDDGYFKKINSAVSNTLGYSKEELFGSPVNTFIHPDDREITAQKHNTLRKGEPLLNFENRYIAKTGEIIWLSWTFVPIIRDKLVFAIAKNITYKKQIEEFDRISLILAMINDDHKQRFKTGQNNVNAKALIIPKLKVNAKVNHEPSPLDQQWLSNFESTVRKYVGRLDLTLHMISDELALSERQLYRRVDRILGITPNKLVRIIRLQLAWEAIASGKYRTVAEISSLAGFKSRAHFSKLFKEVYGIDATELM</sequence>
<dbReference type="InterPro" id="IPR009057">
    <property type="entry name" value="Homeodomain-like_sf"/>
</dbReference>
<dbReference type="EMBL" id="JBHUON010000038">
    <property type="protein sequence ID" value="MFD2866843.1"/>
    <property type="molecule type" value="Genomic_DNA"/>
</dbReference>
<gene>
    <name evidence="6" type="ORF">ACFSYC_19255</name>
</gene>
<dbReference type="SUPFAM" id="SSF55785">
    <property type="entry name" value="PYP-like sensor domain (PAS domain)"/>
    <property type="match status" value="1"/>
</dbReference>
<dbReference type="Proteomes" id="UP001597601">
    <property type="component" value="Unassembled WGS sequence"/>
</dbReference>
<keyword evidence="7" id="KW-1185">Reference proteome</keyword>
<feature type="domain" description="HTH araC/xylS-type" evidence="4">
    <location>
        <begin position="180"/>
        <end position="278"/>
    </location>
</feature>
<dbReference type="RefSeq" id="WP_377130490.1">
    <property type="nucleotide sequence ID" value="NZ_JBHUON010000038.1"/>
</dbReference>
<dbReference type="NCBIfam" id="TIGR00229">
    <property type="entry name" value="sensory_box"/>
    <property type="match status" value="1"/>
</dbReference>
<dbReference type="CDD" id="cd00130">
    <property type="entry name" value="PAS"/>
    <property type="match status" value="1"/>
</dbReference>
<dbReference type="InterPro" id="IPR013655">
    <property type="entry name" value="PAS_fold_3"/>
</dbReference>
<evidence type="ECO:0000313" key="7">
    <source>
        <dbReference type="Proteomes" id="UP001597601"/>
    </source>
</evidence>
<proteinExistence type="predicted"/>
<dbReference type="SMART" id="SM00342">
    <property type="entry name" value="HTH_ARAC"/>
    <property type="match status" value="1"/>
</dbReference>
<dbReference type="InterPro" id="IPR018060">
    <property type="entry name" value="HTH_AraC"/>
</dbReference>
<dbReference type="PROSITE" id="PS01124">
    <property type="entry name" value="HTH_ARAC_FAMILY_2"/>
    <property type="match status" value="1"/>
</dbReference>
<name>A0ABW5XV53_9SPHI</name>
<evidence type="ECO:0000259" key="4">
    <source>
        <dbReference type="PROSITE" id="PS01124"/>
    </source>
</evidence>
<dbReference type="InterPro" id="IPR035965">
    <property type="entry name" value="PAS-like_dom_sf"/>
</dbReference>
<organism evidence="6 7">
    <name type="scientific">Mucilaginibacter antarcticus</name>
    <dbReference type="NCBI Taxonomy" id="1855725"/>
    <lineage>
        <taxon>Bacteria</taxon>
        <taxon>Pseudomonadati</taxon>
        <taxon>Bacteroidota</taxon>
        <taxon>Sphingobacteriia</taxon>
        <taxon>Sphingobacteriales</taxon>
        <taxon>Sphingobacteriaceae</taxon>
        <taxon>Mucilaginibacter</taxon>
    </lineage>
</organism>
<accession>A0ABW5XV53</accession>
<dbReference type="Pfam" id="PF08447">
    <property type="entry name" value="PAS_3"/>
    <property type="match status" value="1"/>
</dbReference>
<dbReference type="PROSITE" id="PS50112">
    <property type="entry name" value="PAS"/>
    <property type="match status" value="1"/>
</dbReference>
<dbReference type="InterPro" id="IPR000014">
    <property type="entry name" value="PAS"/>
</dbReference>
<evidence type="ECO:0000256" key="1">
    <source>
        <dbReference type="ARBA" id="ARBA00023015"/>
    </source>
</evidence>
<dbReference type="SMART" id="SM00091">
    <property type="entry name" value="PAS"/>
    <property type="match status" value="1"/>
</dbReference>
<dbReference type="PANTHER" id="PTHR43280">
    <property type="entry name" value="ARAC-FAMILY TRANSCRIPTIONAL REGULATOR"/>
    <property type="match status" value="1"/>
</dbReference>
<dbReference type="Gene3D" id="3.30.450.20">
    <property type="entry name" value="PAS domain"/>
    <property type="match status" value="1"/>
</dbReference>
<dbReference type="SUPFAM" id="SSF46689">
    <property type="entry name" value="Homeodomain-like"/>
    <property type="match status" value="1"/>
</dbReference>
<feature type="domain" description="PAS" evidence="5">
    <location>
        <begin position="12"/>
        <end position="78"/>
    </location>
</feature>
<keyword evidence="2" id="KW-0238">DNA-binding</keyword>
<protein>
    <submittedName>
        <fullName evidence="6">PAS domain S-box protein</fullName>
    </submittedName>
</protein>
<dbReference type="Gene3D" id="1.10.10.60">
    <property type="entry name" value="Homeodomain-like"/>
    <property type="match status" value="1"/>
</dbReference>
<keyword evidence="3" id="KW-0804">Transcription</keyword>
<dbReference type="PANTHER" id="PTHR43280:SF28">
    <property type="entry name" value="HTH-TYPE TRANSCRIPTIONAL ACTIVATOR RHAS"/>
    <property type="match status" value="1"/>
</dbReference>
<evidence type="ECO:0000313" key="6">
    <source>
        <dbReference type="EMBL" id="MFD2866843.1"/>
    </source>
</evidence>
<evidence type="ECO:0000256" key="3">
    <source>
        <dbReference type="ARBA" id="ARBA00023163"/>
    </source>
</evidence>
<comment type="caution">
    <text evidence="6">The sequence shown here is derived from an EMBL/GenBank/DDBJ whole genome shotgun (WGS) entry which is preliminary data.</text>
</comment>
<keyword evidence="1" id="KW-0805">Transcription regulation</keyword>
<dbReference type="Pfam" id="PF12833">
    <property type="entry name" value="HTH_18"/>
    <property type="match status" value="1"/>
</dbReference>
<reference evidence="7" key="1">
    <citation type="journal article" date="2019" name="Int. J. Syst. Evol. Microbiol.">
        <title>The Global Catalogue of Microorganisms (GCM) 10K type strain sequencing project: providing services to taxonomists for standard genome sequencing and annotation.</title>
        <authorList>
            <consortium name="The Broad Institute Genomics Platform"/>
            <consortium name="The Broad Institute Genome Sequencing Center for Infectious Disease"/>
            <person name="Wu L."/>
            <person name="Ma J."/>
        </authorList>
    </citation>
    <scope>NUCLEOTIDE SEQUENCE [LARGE SCALE GENOMIC DNA]</scope>
    <source>
        <strain evidence="7">KCTC 52232</strain>
    </source>
</reference>
<evidence type="ECO:0000259" key="5">
    <source>
        <dbReference type="PROSITE" id="PS50112"/>
    </source>
</evidence>